<dbReference type="Pfam" id="PF06985">
    <property type="entry name" value="HET"/>
    <property type="match status" value="1"/>
</dbReference>
<feature type="domain" description="Heterokaryon incompatibility" evidence="2">
    <location>
        <begin position="212"/>
        <end position="369"/>
    </location>
</feature>
<gene>
    <name evidence="3" type="ORF">ACET3X_009523</name>
</gene>
<comment type="caution">
    <text evidence="3">The sequence shown here is derived from an EMBL/GenBank/DDBJ whole genome shotgun (WGS) entry which is preliminary data.</text>
</comment>
<dbReference type="RefSeq" id="XP_069302356.1">
    <property type="nucleotide sequence ID" value="XM_069455887.1"/>
</dbReference>
<keyword evidence="4" id="KW-1185">Reference proteome</keyword>
<evidence type="ECO:0000259" key="2">
    <source>
        <dbReference type="Pfam" id="PF06985"/>
    </source>
</evidence>
<dbReference type="EMBL" id="JBHGVX010000010">
    <property type="protein sequence ID" value="KAL1791772.1"/>
    <property type="molecule type" value="Genomic_DNA"/>
</dbReference>
<dbReference type="GeneID" id="96089845"/>
<evidence type="ECO:0000313" key="3">
    <source>
        <dbReference type="EMBL" id="KAL1791772.1"/>
    </source>
</evidence>
<organism evidence="3 4">
    <name type="scientific">Alternaria dauci</name>
    <dbReference type="NCBI Taxonomy" id="48095"/>
    <lineage>
        <taxon>Eukaryota</taxon>
        <taxon>Fungi</taxon>
        <taxon>Dikarya</taxon>
        <taxon>Ascomycota</taxon>
        <taxon>Pezizomycotina</taxon>
        <taxon>Dothideomycetes</taxon>
        <taxon>Pleosporomycetidae</taxon>
        <taxon>Pleosporales</taxon>
        <taxon>Pleosporineae</taxon>
        <taxon>Pleosporaceae</taxon>
        <taxon>Alternaria</taxon>
        <taxon>Alternaria sect. Porri</taxon>
    </lineage>
</organism>
<dbReference type="InterPro" id="IPR010730">
    <property type="entry name" value="HET"/>
</dbReference>
<dbReference type="PANTHER" id="PTHR33112">
    <property type="entry name" value="DOMAIN PROTEIN, PUTATIVE-RELATED"/>
    <property type="match status" value="1"/>
</dbReference>
<accession>A0ABR3U6L4</accession>
<sequence>MSDAQTTLHLPPVTSDTSQSSQEITPPRLPTPSQQKFCEPCKAFLRGDSTECFGSDKWDIYGNLEYIHHPDAESFQRALDLPCVICIRLYKAFQRASEERDQPAYSIGPTHYYWHRGSLDFLSDTLSVYPSLERYESRPDLHHQHITRNTGDARALFFLRKQYHECREQHSRCQRIAPYNDFTPTRAMYVGSTGGEVIRLCDRADMVAGASYTVLSHCWGKDPQRVMLKKSTEKMLKEGISSSSLPKTFQDAIVVTRMFKIQYIWIDSLCIFQDNLDDWAAEASRMRDVYSKAELCIAATGAEFGDVGLFFDRDPEQLTPIMVEATWSSNQDSFHWPTSGSYLFGFYGIDANEAVDLAPLNQRAWVAQERFLSPRILHLTQPLLIWECHTSFTCENDNRSAALNGQNPATIPCTISLFIAPATAPDCMQ</sequence>
<reference evidence="3 4" key="1">
    <citation type="submission" date="2024-09" db="EMBL/GenBank/DDBJ databases">
        <title>T2T genomes of carrot and Alternaria dauci and their utility for understanding host-pathogen interaction during carrot leaf blight disease.</title>
        <authorList>
            <person name="Liu W."/>
            <person name="Xu S."/>
            <person name="Ou C."/>
            <person name="Liu X."/>
            <person name="Zhuang F."/>
            <person name="Deng X.W."/>
        </authorList>
    </citation>
    <scope>NUCLEOTIDE SEQUENCE [LARGE SCALE GENOMIC DNA]</scope>
    <source>
        <strain evidence="3 4">A2016</strain>
    </source>
</reference>
<feature type="region of interest" description="Disordered" evidence="1">
    <location>
        <begin position="1"/>
        <end position="34"/>
    </location>
</feature>
<protein>
    <recommendedName>
        <fullName evidence="2">Heterokaryon incompatibility domain-containing protein</fullName>
    </recommendedName>
</protein>
<feature type="compositionally biased region" description="Polar residues" evidence="1">
    <location>
        <begin position="1"/>
        <end position="24"/>
    </location>
</feature>
<dbReference type="Proteomes" id="UP001578633">
    <property type="component" value="Chromosome 10"/>
</dbReference>
<dbReference type="PANTHER" id="PTHR33112:SF10">
    <property type="entry name" value="TOL"/>
    <property type="match status" value="1"/>
</dbReference>
<proteinExistence type="predicted"/>
<name>A0ABR3U6L4_9PLEO</name>
<evidence type="ECO:0000313" key="4">
    <source>
        <dbReference type="Proteomes" id="UP001578633"/>
    </source>
</evidence>
<evidence type="ECO:0000256" key="1">
    <source>
        <dbReference type="SAM" id="MobiDB-lite"/>
    </source>
</evidence>